<evidence type="ECO:0000256" key="2">
    <source>
        <dbReference type="ARBA" id="ARBA00022750"/>
    </source>
</evidence>
<keyword evidence="4" id="KW-1015">Disulfide bond</keyword>
<dbReference type="AlphaFoldDB" id="A0A0C2XQT7"/>
<evidence type="ECO:0000256" key="5">
    <source>
        <dbReference type="RuleBase" id="RU000454"/>
    </source>
</evidence>
<evidence type="ECO:0000313" key="8">
    <source>
        <dbReference type="EMBL" id="KIM39978.1"/>
    </source>
</evidence>
<dbReference type="STRING" id="686832.A0A0C2XQT7"/>
<dbReference type="InterPro" id="IPR033121">
    <property type="entry name" value="PEPTIDASE_A1"/>
</dbReference>
<feature type="active site" evidence="3">
    <location>
        <position position="364"/>
    </location>
</feature>
<feature type="chain" id="PRO_5002159043" description="Peptidase A1 domain-containing protein" evidence="6">
    <location>
        <begin position="27"/>
        <end position="478"/>
    </location>
</feature>
<dbReference type="EMBL" id="KN831784">
    <property type="protein sequence ID" value="KIM39978.1"/>
    <property type="molecule type" value="Genomic_DNA"/>
</dbReference>
<keyword evidence="5" id="KW-0378">Hydrolase</keyword>
<evidence type="ECO:0000256" key="1">
    <source>
        <dbReference type="ARBA" id="ARBA00007447"/>
    </source>
</evidence>
<keyword evidence="2 5" id="KW-0064">Aspartyl protease</keyword>
<dbReference type="Pfam" id="PF00026">
    <property type="entry name" value="Asp"/>
    <property type="match status" value="1"/>
</dbReference>
<dbReference type="OrthoDB" id="2747330at2759"/>
<dbReference type="InterPro" id="IPR034164">
    <property type="entry name" value="Pepsin-like_dom"/>
</dbReference>
<evidence type="ECO:0000313" key="9">
    <source>
        <dbReference type="Proteomes" id="UP000053424"/>
    </source>
</evidence>
<feature type="domain" description="Peptidase A1" evidence="7">
    <location>
        <begin position="155"/>
        <end position="474"/>
    </location>
</feature>
<organism evidence="8 9">
    <name type="scientific">Hebeloma cylindrosporum</name>
    <dbReference type="NCBI Taxonomy" id="76867"/>
    <lineage>
        <taxon>Eukaryota</taxon>
        <taxon>Fungi</taxon>
        <taxon>Dikarya</taxon>
        <taxon>Basidiomycota</taxon>
        <taxon>Agaricomycotina</taxon>
        <taxon>Agaricomycetes</taxon>
        <taxon>Agaricomycetidae</taxon>
        <taxon>Agaricales</taxon>
        <taxon>Agaricineae</taxon>
        <taxon>Hymenogastraceae</taxon>
        <taxon>Hebeloma</taxon>
    </lineage>
</organism>
<dbReference type="SUPFAM" id="SSF50630">
    <property type="entry name" value="Acid proteases"/>
    <property type="match status" value="1"/>
</dbReference>
<dbReference type="InterPro" id="IPR001461">
    <property type="entry name" value="Aspartic_peptidase_A1"/>
</dbReference>
<dbReference type="FunFam" id="2.40.70.10:FF:000008">
    <property type="entry name" value="Cathepsin D"/>
    <property type="match status" value="1"/>
</dbReference>
<protein>
    <recommendedName>
        <fullName evidence="7">Peptidase A1 domain-containing protein</fullName>
    </recommendedName>
</protein>
<dbReference type="Gene3D" id="2.40.70.10">
    <property type="entry name" value="Acid Proteases"/>
    <property type="match status" value="2"/>
</dbReference>
<dbReference type="PRINTS" id="PR00792">
    <property type="entry name" value="PEPSIN"/>
</dbReference>
<evidence type="ECO:0000259" key="7">
    <source>
        <dbReference type="PROSITE" id="PS51767"/>
    </source>
</evidence>
<dbReference type="HOGENOM" id="CLU_013253_1_1_1"/>
<name>A0A0C2XQT7_HEBCY</name>
<gene>
    <name evidence="8" type="ORF">M413DRAFT_446879</name>
</gene>
<accession>A0A0C2XQT7</accession>
<comment type="similarity">
    <text evidence="1 5">Belongs to the peptidase A1 family.</text>
</comment>
<keyword evidence="9" id="KW-1185">Reference proteome</keyword>
<feature type="disulfide bond" evidence="4">
    <location>
        <begin position="186"/>
        <end position="195"/>
    </location>
</feature>
<dbReference type="GO" id="GO:0006508">
    <property type="term" value="P:proteolysis"/>
    <property type="evidence" value="ECO:0007669"/>
    <property type="project" value="UniProtKB-KW"/>
</dbReference>
<reference evidence="8 9" key="1">
    <citation type="submission" date="2014-04" db="EMBL/GenBank/DDBJ databases">
        <authorList>
            <consortium name="DOE Joint Genome Institute"/>
            <person name="Kuo A."/>
            <person name="Gay G."/>
            <person name="Dore J."/>
            <person name="Kohler A."/>
            <person name="Nagy L.G."/>
            <person name="Floudas D."/>
            <person name="Copeland A."/>
            <person name="Barry K.W."/>
            <person name="Cichocki N."/>
            <person name="Veneault-Fourrey C."/>
            <person name="LaButti K."/>
            <person name="Lindquist E.A."/>
            <person name="Lipzen A."/>
            <person name="Lundell T."/>
            <person name="Morin E."/>
            <person name="Murat C."/>
            <person name="Sun H."/>
            <person name="Tunlid A."/>
            <person name="Henrissat B."/>
            <person name="Grigoriev I.V."/>
            <person name="Hibbett D.S."/>
            <person name="Martin F."/>
            <person name="Nordberg H.P."/>
            <person name="Cantor M.N."/>
            <person name="Hua S.X."/>
        </authorList>
    </citation>
    <scope>NUCLEOTIDE SEQUENCE [LARGE SCALE GENOMIC DNA]</scope>
    <source>
        <strain evidence="9">h7</strain>
    </source>
</reference>
<proteinExistence type="inferred from homology"/>
<feature type="active site" evidence="3">
    <location>
        <position position="173"/>
    </location>
</feature>
<dbReference type="PROSITE" id="PS00141">
    <property type="entry name" value="ASP_PROTEASE"/>
    <property type="match status" value="1"/>
</dbReference>
<sequence>MLRAFLHSLVVLGLLLSTSHLRTVAAVPSLSQPSFLSIPISRQNNLPVSRADYVHGAILQQQHINTATKRLALMTGQAPPSDLELLWTIHQRISRLSTDLQRKYEFWKIAEILAFHRASSIASISHIALKTPSLSPRDAKLHNVPLAIQSNDYGYIGTFQLGTPLRDFRLLIDTGSADLWVGAEGCVADDGSGNCGKHNFLGPHSSSSYNQTKDTWAIGYVSGTVSGYLIRDTVSVAGIKLIGHLFGTAMNESSNFTPDNIPFDGLMGLGKQAISQQRVTPFLQSLYQAHLIPAPIASYRISRRADHKNDGELTIGALNPKHYDPSTLVTKPNVNKFGYWGVGVDAVHVGKKNMQWPNRTILIDTGTTLLIAPKDDVDAIHALIPGSTFDGQGWSVPCNMTTIISLTIGGRAFSIDPRDIAFAPIEYGSDICMSGIGIGGVGPFYQNTDWLAGDVFLKNVYFSTDESKDQVSIAKLKS</sequence>
<dbReference type="PANTHER" id="PTHR47966:SF75">
    <property type="entry name" value="ENDOPEPTIDASE (CTSD), PUTATIVE (AFU_ORTHOLOGUE AFUA_4G07040)-RELATED"/>
    <property type="match status" value="1"/>
</dbReference>
<dbReference type="InterPro" id="IPR001969">
    <property type="entry name" value="Aspartic_peptidase_AS"/>
</dbReference>
<dbReference type="PANTHER" id="PTHR47966">
    <property type="entry name" value="BETA-SITE APP-CLEAVING ENZYME, ISOFORM A-RELATED"/>
    <property type="match status" value="1"/>
</dbReference>
<evidence type="ECO:0000256" key="6">
    <source>
        <dbReference type="SAM" id="SignalP"/>
    </source>
</evidence>
<dbReference type="InterPro" id="IPR021109">
    <property type="entry name" value="Peptidase_aspartic_dom_sf"/>
</dbReference>
<feature type="signal peptide" evidence="6">
    <location>
        <begin position="1"/>
        <end position="26"/>
    </location>
</feature>
<dbReference type="Proteomes" id="UP000053424">
    <property type="component" value="Unassembled WGS sequence"/>
</dbReference>
<evidence type="ECO:0000256" key="3">
    <source>
        <dbReference type="PIRSR" id="PIRSR601461-1"/>
    </source>
</evidence>
<dbReference type="PROSITE" id="PS51767">
    <property type="entry name" value="PEPTIDASE_A1"/>
    <property type="match status" value="1"/>
</dbReference>
<dbReference type="CDD" id="cd05471">
    <property type="entry name" value="pepsin_like"/>
    <property type="match status" value="1"/>
</dbReference>
<dbReference type="GO" id="GO:0004190">
    <property type="term" value="F:aspartic-type endopeptidase activity"/>
    <property type="evidence" value="ECO:0007669"/>
    <property type="project" value="UniProtKB-KW"/>
</dbReference>
<reference evidence="9" key="2">
    <citation type="submission" date="2015-01" db="EMBL/GenBank/DDBJ databases">
        <title>Evolutionary Origins and Diversification of the Mycorrhizal Mutualists.</title>
        <authorList>
            <consortium name="DOE Joint Genome Institute"/>
            <consortium name="Mycorrhizal Genomics Consortium"/>
            <person name="Kohler A."/>
            <person name="Kuo A."/>
            <person name="Nagy L.G."/>
            <person name="Floudas D."/>
            <person name="Copeland A."/>
            <person name="Barry K.W."/>
            <person name="Cichocki N."/>
            <person name="Veneault-Fourrey C."/>
            <person name="LaButti K."/>
            <person name="Lindquist E.A."/>
            <person name="Lipzen A."/>
            <person name="Lundell T."/>
            <person name="Morin E."/>
            <person name="Murat C."/>
            <person name="Riley R."/>
            <person name="Ohm R."/>
            <person name="Sun H."/>
            <person name="Tunlid A."/>
            <person name="Henrissat B."/>
            <person name="Grigoriev I.V."/>
            <person name="Hibbett D.S."/>
            <person name="Martin F."/>
        </authorList>
    </citation>
    <scope>NUCLEOTIDE SEQUENCE [LARGE SCALE GENOMIC DNA]</scope>
    <source>
        <strain evidence="9">h7</strain>
    </source>
</reference>
<evidence type="ECO:0000256" key="4">
    <source>
        <dbReference type="PIRSR" id="PIRSR601461-2"/>
    </source>
</evidence>
<keyword evidence="5" id="KW-0645">Protease</keyword>
<keyword evidence="6" id="KW-0732">Signal</keyword>